<dbReference type="InterPro" id="IPR028082">
    <property type="entry name" value="Peripla_BP_I"/>
</dbReference>
<name>A0ABU0ZC54_9ACTN</name>
<dbReference type="EMBL" id="JAVHUY010000007">
    <property type="protein sequence ID" value="MDQ7904639.1"/>
    <property type="molecule type" value="Genomic_DNA"/>
</dbReference>
<evidence type="ECO:0000259" key="4">
    <source>
        <dbReference type="PROSITE" id="PS50932"/>
    </source>
</evidence>
<dbReference type="Pfam" id="PF13377">
    <property type="entry name" value="Peripla_BP_3"/>
    <property type="match status" value="1"/>
</dbReference>
<comment type="caution">
    <text evidence="5">The sequence shown here is derived from an EMBL/GenBank/DDBJ whole genome shotgun (WGS) entry which is preliminary data.</text>
</comment>
<dbReference type="Pfam" id="PF00356">
    <property type="entry name" value="LacI"/>
    <property type="match status" value="1"/>
</dbReference>
<organism evidence="5 6">
    <name type="scientific">Phytohabitans maris</name>
    <dbReference type="NCBI Taxonomy" id="3071409"/>
    <lineage>
        <taxon>Bacteria</taxon>
        <taxon>Bacillati</taxon>
        <taxon>Actinomycetota</taxon>
        <taxon>Actinomycetes</taxon>
        <taxon>Micromonosporales</taxon>
        <taxon>Micromonosporaceae</taxon>
    </lineage>
</organism>
<keyword evidence="3" id="KW-0804">Transcription</keyword>
<dbReference type="Gene3D" id="1.10.260.40">
    <property type="entry name" value="lambda repressor-like DNA-binding domains"/>
    <property type="match status" value="1"/>
</dbReference>
<protein>
    <submittedName>
        <fullName evidence="5">LacI family DNA-binding transcriptional regulator</fullName>
    </submittedName>
</protein>
<gene>
    <name evidence="5" type="ORF">RB614_08900</name>
</gene>
<evidence type="ECO:0000256" key="1">
    <source>
        <dbReference type="ARBA" id="ARBA00023015"/>
    </source>
</evidence>
<proteinExistence type="predicted"/>
<accession>A0ABU0ZC54</accession>
<evidence type="ECO:0000256" key="3">
    <source>
        <dbReference type="ARBA" id="ARBA00023163"/>
    </source>
</evidence>
<feature type="domain" description="HTH lacI-type" evidence="4">
    <location>
        <begin position="9"/>
        <end position="63"/>
    </location>
</feature>
<evidence type="ECO:0000313" key="5">
    <source>
        <dbReference type="EMBL" id="MDQ7904639.1"/>
    </source>
</evidence>
<dbReference type="InterPro" id="IPR046335">
    <property type="entry name" value="LacI/GalR-like_sensor"/>
</dbReference>
<dbReference type="CDD" id="cd06278">
    <property type="entry name" value="PBP1_LacI-like"/>
    <property type="match status" value="1"/>
</dbReference>
<dbReference type="PANTHER" id="PTHR30146">
    <property type="entry name" value="LACI-RELATED TRANSCRIPTIONAL REPRESSOR"/>
    <property type="match status" value="1"/>
</dbReference>
<dbReference type="PROSITE" id="PS50932">
    <property type="entry name" value="HTH_LACI_2"/>
    <property type="match status" value="1"/>
</dbReference>
<evidence type="ECO:0000256" key="2">
    <source>
        <dbReference type="ARBA" id="ARBA00023125"/>
    </source>
</evidence>
<dbReference type="RefSeq" id="WP_308711910.1">
    <property type="nucleotide sequence ID" value="NZ_JAVHUY010000007.1"/>
</dbReference>
<dbReference type="GO" id="GO:0003677">
    <property type="term" value="F:DNA binding"/>
    <property type="evidence" value="ECO:0007669"/>
    <property type="project" value="UniProtKB-KW"/>
</dbReference>
<evidence type="ECO:0000313" key="6">
    <source>
        <dbReference type="Proteomes" id="UP001230908"/>
    </source>
</evidence>
<dbReference type="Gene3D" id="3.40.50.2300">
    <property type="match status" value="2"/>
</dbReference>
<keyword evidence="6" id="KW-1185">Reference proteome</keyword>
<dbReference type="InterPro" id="IPR000843">
    <property type="entry name" value="HTH_LacI"/>
</dbReference>
<dbReference type="SUPFAM" id="SSF47413">
    <property type="entry name" value="lambda repressor-like DNA-binding domains"/>
    <property type="match status" value="1"/>
</dbReference>
<dbReference type="Proteomes" id="UP001230908">
    <property type="component" value="Unassembled WGS sequence"/>
</dbReference>
<keyword evidence="1" id="KW-0805">Transcription regulation</keyword>
<dbReference type="InterPro" id="IPR010982">
    <property type="entry name" value="Lambda_DNA-bd_dom_sf"/>
</dbReference>
<dbReference type="SMART" id="SM00354">
    <property type="entry name" value="HTH_LACI"/>
    <property type="match status" value="1"/>
</dbReference>
<reference evidence="5 6" key="1">
    <citation type="submission" date="2023-08" db="EMBL/GenBank/DDBJ databases">
        <title>Phytohabitans sansha sp. nov., isolated from marine sediment.</title>
        <authorList>
            <person name="Zhao Y."/>
            <person name="Yi K."/>
        </authorList>
    </citation>
    <scope>NUCLEOTIDE SEQUENCE [LARGE SCALE GENOMIC DNA]</scope>
    <source>
        <strain evidence="5 6">ZYX-F-186</strain>
    </source>
</reference>
<keyword evidence="2 5" id="KW-0238">DNA-binding</keyword>
<dbReference type="SUPFAM" id="SSF53822">
    <property type="entry name" value="Periplasmic binding protein-like I"/>
    <property type="match status" value="1"/>
</dbReference>
<dbReference type="PANTHER" id="PTHR30146:SF109">
    <property type="entry name" value="HTH-TYPE TRANSCRIPTIONAL REGULATOR GALS"/>
    <property type="match status" value="1"/>
</dbReference>
<dbReference type="CDD" id="cd01392">
    <property type="entry name" value="HTH_LacI"/>
    <property type="match status" value="1"/>
</dbReference>
<sequence length="340" mass="36551">MAMTVQKPVTSADVARLAGVSQPTVSRALRGEPGVAAATIEKVRRAADALGYVLNETGRSLSTRRTNLVGIVVPELTNPFYPELIEPLRRELDGAGYRSVLIADPGESGFNVVRDLLNGSLAGVLLTTSPMGSNLPQVLKDRRIPYVLVNRVLDLVEADMCSTDNAAGARLAASLIVEIGHRRIAAVLGPGDASNARDRERGFREELAEHGIALPASRALHGPFSYESGHERAVQLLSSTRRPTSVFCANDVLAIGAYNAARSLGLRVPEDLTIVGFDDIAMASWDVFQLTTVRYELPTMAAESVRMLLARIEDPKRSHESLMIPTTLVKRATHGPPSTG</sequence>